<evidence type="ECO:0000313" key="1">
    <source>
        <dbReference type="EMBL" id="KAA6305228.1"/>
    </source>
</evidence>
<proteinExistence type="predicted"/>
<feature type="non-terminal residue" evidence="1">
    <location>
        <position position="33"/>
    </location>
</feature>
<organism evidence="1">
    <name type="scientific">termite gut metagenome</name>
    <dbReference type="NCBI Taxonomy" id="433724"/>
    <lineage>
        <taxon>unclassified sequences</taxon>
        <taxon>metagenomes</taxon>
        <taxon>organismal metagenomes</taxon>
    </lineage>
</organism>
<accession>A0A5J4P886</accession>
<sequence>MGIIIFAAMRKIAMNMVGLELKERVNNVLFIFV</sequence>
<gene>
    <name evidence="1" type="ORF">EZS27_043121</name>
</gene>
<dbReference type="AlphaFoldDB" id="A0A5J4P886"/>
<reference evidence="1" key="1">
    <citation type="submission" date="2019-03" db="EMBL/GenBank/DDBJ databases">
        <title>Single cell metagenomics reveals metabolic interactions within the superorganism composed of flagellate Streblomastix strix and complex community of Bacteroidetes bacteria on its surface.</title>
        <authorList>
            <person name="Treitli S.C."/>
            <person name="Kolisko M."/>
            <person name="Husnik F."/>
            <person name="Keeling P."/>
            <person name="Hampl V."/>
        </authorList>
    </citation>
    <scope>NUCLEOTIDE SEQUENCE</scope>
    <source>
        <strain evidence="1">STM</strain>
    </source>
</reference>
<dbReference type="EMBL" id="SNRY01010868">
    <property type="protein sequence ID" value="KAA6305228.1"/>
    <property type="molecule type" value="Genomic_DNA"/>
</dbReference>
<protein>
    <submittedName>
        <fullName evidence="1">Uncharacterized protein</fullName>
    </submittedName>
</protein>
<comment type="caution">
    <text evidence="1">The sequence shown here is derived from an EMBL/GenBank/DDBJ whole genome shotgun (WGS) entry which is preliminary data.</text>
</comment>
<name>A0A5J4P886_9ZZZZ</name>